<proteinExistence type="predicted"/>
<dbReference type="NCBIfam" id="TIGR04282">
    <property type="entry name" value="glyco_like_cofC"/>
    <property type="match status" value="1"/>
</dbReference>
<organism evidence="1 2">
    <name type="scientific">Leptospira montravelensis</name>
    <dbReference type="NCBI Taxonomy" id="2484961"/>
    <lineage>
        <taxon>Bacteria</taxon>
        <taxon>Pseudomonadati</taxon>
        <taxon>Spirochaetota</taxon>
        <taxon>Spirochaetia</taxon>
        <taxon>Leptospirales</taxon>
        <taxon>Leptospiraceae</taxon>
        <taxon>Leptospira</taxon>
    </lineage>
</organism>
<evidence type="ECO:0000313" key="1">
    <source>
        <dbReference type="EMBL" id="TGL03999.1"/>
    </source>
</evidence>
<name>A0ABY2LU31_9LEPT</name>
<dbReference type="InterPro" id="IPR018641">
    <property type="entry name" value="Trfase_1_rSAM/seldom-assoc"/>
</dbReference>
<evidence type="ECO:0000313" key="2">
    <source>
        <dbReference type="Proteomes" id="UP000297465"/>
    </source>
</evidence>
<keyword evidence="2" id="KW-1185">Reference proteome</keyword>
<protein>
    <submittedName>
        <fullName evidence="1">Glycosyltransferase</fullName>
    </submittedName>
</protein>
<dbReference type="Pfam" id="PF09837">
    <property type="entry name" value="DUF2064"/>
    <property type="match status" value="1"/>
</dbReference>
<dbReference type="Proteomes" id="UP000297465">
    <property type="component" value="Unassembled WGS sequence"/>
</dbReference>
<dbReference type="PANTHER" id="PTHR36529">
    <property type="entry name" value="SLL1095 PROTEIN"/>
    <property type="match status" value="1"/>
</dbReference>
<dbReference type="RefSeq" id="WP_135574652.1">
    <property type="nucleotide sequence ID" value="NZ_RQFN01000031.1"/>
</dbReference>
<dbReference type="Gene3D" id="3.90.550.10">
    <property type="entry name" value="Spore Coat Polysaccharide Biosynthesis Protein SpsA, Chain A"/>
    <property type="match status" value="1"/>
</dbReference>
<gene>
    <name evidence="1" type="ORF">EHQ31_07825</name>
</gene>
<dbReference type="InterPro" id="IPR029044">
    <property type="entry name" value="Nucleotide-diphossugar_trans"/>
</dbReference>
<sequence length="198" mass="22685">MGKNKLIIFAKQPKLGKVKTRLATTIGEDKTLKIYFELLTITKKVTSVIDAEKVVYWDTLTCHSQNEFEFGYENKIQEIGDLGFKMEKAFQNESKLGAKKIVIIGTDCPYLTKDILEAAYSELDYFDFVLGPALDGGYYLLGMKEFFPFVFHSIPWSTENVLSLTIESIRKNKRTVTLLEELSDIDDIDDLKIWKSDI</sequence>
<accession>A0ABY2LU31</accession>
<dbReference type="SUPFAM" id="SSF53448">
    <property type="entry name" value="Nucleotide-diphospho-sugar transferases"/>
    <property type="match status" value="1"/>
</dbReference>
<reference evidence="2" key="1">
    <citation type="journal article" date="2019" name="PLoS Negl. Trop. Dis.">
        <title>Revisiting the worldwide diversity of Leptospira species in the environment.</title>
        <authorList>
            <person name="Vincent A.T."/>
            <person name="Schiettekatte O."/>
            <person name="Bourhy P."/>
            <person name="Veyrier F.J."/>
            <person name="Picardeau M."/>
        </authorList>
    </citation>
    <scope>NUCLEOTIDE SEQUENCE [LARGE SCALE GENOMIC DNA]</scope>
    <source>
        <strain evidence="2">201800278</strain>
    </source>
</reference>
<dbReference type="EMBL" id="RQFO01000009">
    <property type="protein sequence ID" value="TGL03999.1"/>
    <property type="molecule type" value="Genomic_DNA"/>
</dbReference>
<comment type="caution">
    <text evidence="1">The sequence shown here is derived from an EMBL/GenBank/DDBJ whole genome shotgun (WGS) entry which is preliminary data.</text>
</comment>
<dbReference type="PANTHER" id="PTHR36529:SF1">
    <property type="entry name" value="GLYCOSYLTRANSFERASE"/>
    <property type="match status" value="1"/>
</dbReference>